<organism evidence="1">
    <name type="scientific">viral metagenome</name>
    <dbReference type="NCBI Taxonomy" id="1070528"/>
    <lineage>
        <taxon>unclassified sequences</taxon>
        <taxon>metagenomes</taxon>
        <taxon>organismal metagenomes</taxon>
    </lineage>
</organism>
<sequence>MKIKIDKKSYKKLAKKSEKIGYSSVEECINHIIEKEISNIDSGQHDLRKVRERLRGLGYIE</sequence>
<name>A0A6M3LKW1_9ZZZZ</name>
<protein>
    <submittedName>
        <fullName evidence="1">Uncharacterized protein</fullName>
    </submittedName>
</protein>
<evidence type="ECO:0000313" key="1">
    <source>
        <dbReference type="EMBL" id="QJA93691.1"/>
    </source>
</evidence>
<gene>
    <name evidence="1" type="ORF">MM415B04142_0011</name>
</gene>
<dbReference type="AlphaFoldDB" id="A0A6M3LKW1"/>
<dbReference type="EMBL" id="MT143169">
    <property type="protein sequence ID" value="QJA93691.1"/>
    <property type="molecule type" value="Genomic_DNA"/>
</dbReference>
<proteinExistence type="predicted"/>
<accession>A0A6M3LKW1</accession>
<reference evidence="1" key="1">
    <citation type="submission" date="2020-03" db="EMBL/GenBank/DDBJ databases">
        <title>The deep terrestrial virosphere.</title>
        <authorList>
            <person name="Holmfeldt K."/>
            <person name="Nilsson E."/>
            <person name="Simone D."/>
            <person name="Lopez-Fernandez M."/>
            <person name="Wu X."/>
            <person name="de Brujin I."/>
            <person name="Lundin D."/>
            <person name="Andersson A."/>
            <person name="Bertilsson S."/>
            <person name="Dopson M."/>
        </authorList>
    </citation>
    <scope>NUCLEOTIDE SEQUENCE</scope>
    <source>
        <strain evidence="1">MM415B04142</strain>
    </source>
</reference>